<feature type="region of interest" description="Disordered" evidence="1">
    <location>
        <begin position="256"/>
        <end position="298"/>
    </location>
</feature>
<reference evidence="2" key="1">
    <citation type="submission" date="2023-03" db="EMBL/GenBank/DDBJ databases">
        <title>Massive genome expansion in bonnet fungi (Mycena s.s.) driven by repeated elements and novel gene families across ecological guilds.</title>
        <authorList>
            <consortium name="Lawrence Berkeley National Laboratory"/>
            <person name="Harder C.B."/>
            <person name="Miyauchi S."/>
            <person name="Viragh M."/>
            <person name="Kuo A."/>
            <person name="Thoen E."/>
            <person name="Andreopoulos B."/>
            <person name="Lu D."/>
            <person name="Skrede I."/>
            <person name="Drula E."/>
            <person name="Henrissat B."/>
            <person name="Morin E."/>
            <person name="Kohler A."/>
            <person name="Barry K."/>
            <person name="LaButti K."/>
            <person name="Morin E."/>
            <person name="Salamov A."/>
            <person name="Lipzen A."/>
            <person name="Mereny Z."/>
            <person name="Hegedus B."/>
            <person name="Baldrian P."/>
            <person name="Stursova M."/>
            <person name="Weitz H."/>
            <person name="Taylor A."/>
            <person name="Grigoriev I.V."/>
            <person name="Nagy L.G."/>
            <person name="Martin F."/>
            <person name="Kauserud H."/>
        </authorList>
    </citation>
    <scope>NUCLEOTIDE SEQUENCE</scope>
    <source>
        <strain evidence="2">CBHHK002</strain>
    </source>
</reference>
<accession>A0AAD7EV72</accession>
<organism evidence="2 3">
    <name type="scientific">Mycena albidolilacea</name>
    <dbReference type="NCBI Taxonomy" id="1033008"/>
    <lineage>
        <taxon>Eukaryota</taxon>
        <taxon>Fungi</taxon>
        <taxon>Dikarya</taxon>
        <taxon>Basidiomycota</taxon>
        <taxon>Agaricomycotina</taxon>
        <taxon>Agaricomycetes</taxon>
        <taxon>Agaricomycetidae</taxon>
        <taxon>Agaricales</taxon>
        <taxon>Marasmiineae</taxon>
        <taxon>Mycenaceae</taxon>
        <taxon>Mycena</taxon>
    </lineage>
</organism>
<feature type="compositionally biased region" description="Low complexity" evidence="1">
    <location>
        <begin position="332"/>
        <end position="348"/>
    </location>
</feature>
<gene>
    <name evidence="2" type="ORF">DFH08DRAFT_59617</name>
</gene>
<feature type="region of interest" description="Disordered" evidence="1">
    <location>
        <begin position="545"/>
        <end position="616"/>
    </location>
</feature>
<proteinExistence type="predicted"/>
<feature type="region of interest" description="Disordered" evidence="1">
    <location>
        <begin position="328"/>
        <end position="389"/>
    </location>
</feature>
<protein>
    <submittedName>
        <fullName evidence="2">Uncharacterized protein</fullName>
    </submittedName>
</protein>
<dbReference type="AlphaFoldDB" id="A0AAD7EV72"/>
<sequence>MPPATDHLRWLVVAFGPCHTFLLISRLSMPLASLTDIYPSKQKLILFQTFIFVRPPPAKTNHPLNLQVQLVPPNSRGPSGLTSASRQSLDLSASAPATPAGSAPTTPVDASAPSLPSAPTAERPSYDSGAPLARTESNRSTASSTYSSTSTASTSSNTSSRRMIVPLYNLQAHNVMTNIIVDAGTDAKIARFTKRGIEMLELAVLEPVEVYPGGGAPTGEGGVPIGGSSGFSNRGVVGRPSMTAMNAAGVGASLTVPGANGGGGSRPGTPDPTSSQASLLTSSSAHSYSHSQHERPLSWHEPGQAVAAATTPGTPQSKRKLFGNLFKRKDAPATPGTPEGTPTPTATPSGHARTRSAVGARPASPSNGGATSLALPRTSISSVSGHGHRSSVDLARDDAALPAPVVGRQPILGLLASISSPVHPPKGRPGLYVWVVKRWLKGEGGGLLAVARGMVRGQHGADGDLTGEVEMRFEWKRGKAKRRREKEREREKGEGENGSVASRRKPSTGNLTPQKRLSLSVISRQSSFSTTAGASEEGYLDAAARRRPSVAPADGEDSGDESDPEDSETPWTCTVKVRRIAAPHARGHSHSHSFGSGRHNAEQEQQEQEQGEQDRARWKKEVLRIKVGTLSPTPHHPKVVAMLKVPFPLPDVDVERLVVHKRDAPRPGESVSPPGVKGGHGLMITAEEIKDVVCSTGLWLVVREGFGGIGKVSRKGDGWRLRG</sequence>
<feature type="compositionally biased region" description="Low complexity" evidence="1">
    <location>
        <begin position="138"/>
        <end position="159"/>
    </location>
</feature>
<dbReference type="Proteomes" id="UP001218218">
    <property type="component" value="Unassembled WGS sequence"/>
</dbReference>
<feature type="compositionally biased region" description="Basic residues" evidence="1">
    <location>
        <begin position="576"/>
        <end position="591"/>
    </location>
</feature>
<feature type="region of interest" description="Disordered" evidence="1">
    <location>
        <begin position="477"/>
        <end position="518"/>
    </location>
</feature>
<evidence type="ECO:0000313" key="2">
    <source>
        <dbReference type="EMBL" id="KAJ7353083.1"/>
    </source>
</evidence>
<feature type="compositionally biased region" description="Low complexity" evidence="1">
    <location>
        <begin position="267"/>
        <end position="290"/>
    </location>
</feature>
<feature type="compositionally biased region" description="Basic and acidic residues" evidence="1">
    <location>
        <begin position="486"/>
        <end position="495"/>
    </location>
</feature>
<comment type="caution">
    <text evidence="2">The sequence shown here is derived from an EMBL/GenBank/DDBJ whole genome shotgun (WGS) entry which is preliminary data.</text>
</comment>
<evidence type="ECO:0000256" key="1">
    <source>
        <dbReference type="SAM" id="MobiDB-lite"/>
    </source>
</evidence>
<feature type="compositionally biased region" description="Acidic residues" evidence="1">
    <location>
        <begin position="554"/>
        <end position="568"/>
    </location>
</feature>
<feature type="compositionally biased region" description="Polar residues" evidence="1">
    <location>
        <begin position="76"/>
        <end position="91"/>
    </location>
</feature>
<evidence type="ECO:0000313" key="3">
    <source>
        <dbReference type="Proteomes" id="UP001218218"/>
    </source>
</evidence>
<feature type="compositionally biased region" description="Polar residues" evidence="1">
    <location>
        <begin position="507"/>
        <end position="518"/>
    </location>
</feature>
<dbReference type="EMBL" id="JARIHO010000011">
    <property type="protein sequence ID" value="KAJ7353083.1"/>
    <property type="molecule type" value="Genomic_DNA"/>
</dbReference>
<feature type="compositionally biased region" description="Low complexity" evidence="1">
    <location>
        <begin position="92"/>
        <end position="119"/>
    </location>
</feature>
<keyword evidence="3" id="KW-1185">Reference proteome</keyword>
<name>A0AAD7EV72_9AGAR</name>
<feature type="region of interest" description="Disordered" evidence="1">
    <location>
        <begin position="68"/>
        <end position="159"/>
    </location>
</feature>